<dbReference type="Proteomes" id="UP000294927">
    <property type="component" value="Unassembled WGS sequence"/>
</dbReference>
<keyword evidence="2" id="KW-1185">Reference proteome</keyword>
<gene>
    <name evidence="1" type="ORF">CLV71_114179</name>
</gene>
<dbReference type="AlphaFoldDB" id="A0A4R7V4J7"/>
<dbReference type="EMBL" id="SOCP01000014">
    <property type="protein sequence ID" value="TDV44269.1"/>
    <property type="molecule type" value="Genomic_DNA"/>
</dbReference>
<organism evidence="1 2">
    <name type="scientific">Actinophytocola oryzae</name>
    <dbReference type="NCBI Taxonomy" id="502181"/>
    <lineage>
        <taxon>Bacteria</taxon>
        <taxon>Bacillati</taxon>
        <taxon>Actinomycetota</taxon>
        <taxon>Actinomycetes</taxon>
        <taxon>Pseudonocardiales</taxon>
        <taxon>Pseudonocardiaceae</taxon>
    </lineage>
</organism>
<accession>A0A4R7V4J7</accession>
<reference evidence="1 2" key="1">
    <citation type="submission" date="2019-03" db="EMBL/GenBank/DDBJ databases">
        <title>Genomic Encyclopedia of Archaeal and Bacterial Type Strains, Phase II (KMG-II): from individual species to whole genera.</title>
        <authorList>
            <person name="Goeker M."/>
        </authorList>
    </citation>
    <scope>NUCLEOTIDE SEQUENCE [LARGE SCALE GENOMIC DNA]</scope>
    <source>
        <strain evidence="1 2">DSM 45499</strain>
    </source>
</reference>
<evidence type="ECO:0000313" key="2">
    <source>
        <dbReference type="Proteomes" id="UP000294927"/>
    </source>
</evidence>
<comment type="caution">
    <text evidence="1">The sequence shown here is derived from an EMBL/GenBank/DDBJ whole genome shotgun (WGS) entry which is preliminary data.</text>
</comment>
<evidence type="ECO:0000313" key="1">
    <source>
        <dbReference type="EMBL" id="TDV44269.1"/>
    </source>
</evidence>
<protein>
    <submittedName>
        <fullName evidence="1">Uncharacterized protein</fullName>
    </submittedName>
</protein>
<proteinExistence type="predicted"/>
<sequence length="70" mass="7234">MPTVIIASLPTVAAQLGAPRIATADTPMGAALGAPKDTAQQQRILTAALRLQETAVTPGETAYLPESYRS</sequence>
<name>A0A4R7V4J7_9PSEU</name>